<dbReference type="RefSeq" id="WP_091456720.1">
    <property type="nucleotide sequence ID" value="NZ_FMHU01000001.1"/>
</dbReference>
<protein>
    <recommendedName>
        <fullName evidence="3">DUF4279 domain-containing protein</fullName>
    </recommendedName>
</protein>
<sequence length="158" mass="17594">MIISQYAYFALSSKRVSTAEMTARLGIEPDEIVVRGSRLASPARPAAHRWKVVCRKAGLTVNEQVDRIVERLFGHAERIGELAVELDDTDGGPGASMLQIVRVFEHPDGEEEDLTSRVGGLQKLPGQHQLLGWHVDARVLEFLRLTRAELDVDEYAYG</sequence>
<dbReference type="AlphaFoldDB" id="A0A1C6RML4"/>
<name>A0A1C6RML4_9ACTN</name>
<dbReference type="InterPro" id="IPR025459">
    <property type="entry name" value="DUF4279"/>
</dbReference>
<evidence type="ECO:0000313" key="1">
    <source>
        <dbReference type="EMBL" id="SCL18403.1"/>
    </source>
</evidence>
<dbReference type="Proteomes" id="UP000198906">
    <property type="component" value="Unassembled WGS sequence"/>
</dbReference>
<dbReference type="Pfam" id="PF14106">
    <property type="entry name" value="DUF4279"/>
    <property type="match status" value="1"/>
</dbReference>
<proteinExistence type="predicted"/>
<gene>
    <name evidence="1" type="ORF">GA0074694_2339</name>
</gene>
<dbReference type="EMBL" id="FMHU01000001">
    <property type="protein sequence ID" value="SCL18403.1"/>
    <property type="molecule type" value="Genomic_DNA"/>
</dbReference>
<keyword evidence="2" id="KW-1185">Reference proteome</keyword>
<evidence type="ECO:0000313" key="2">
    <source>
        <dbReference type="Proteomes" id="UP000198906"/>
    </source>
</evidence>
<accession>A0A1C6RML4</accession>
<organism evidence="1 2">
    <name type="scientific">Micromonospora inyonensis</name>
    <dbReference type="NCBI Taxonomy" id="47866"/>
    <lineage>
        <taxon>Bacteria</taxon>
        <taxon>Bacillati</taxon>
        <taxon>Actinomycetota</taxon>
        <taxon>Actinomycetes</taxon>
        <taxon>Micromonosporales</taxon>
        <taxon>Micromonosporaceae</taxon>
        <taxon>Micromonospora</taxon>
    </lineage>
</organism>
<reference evidence="2" key="1">
    <citation type="submission" date="2016-06" db="EMBL/GenBank/DDBJ databases">
        <authorList>
            <person name="Varghese N."/>
        </authorList>
    </citation>
    <scope>NUCLEOTIDE SEQUENCE [LARGE SCALE GENOMIC DNA]</scope>
    <source>
        <strain evidence="2">DSM 46123</strain>
    </source>
</reference>
<evidence type="ECO:0008006" key="3">
    <source>
        <dbReference type="Google" id="ProtNLM"/>
    </source>
</evidence>